<dbReference type="AlphaFoldDB" id="A0A832T049"/>
<keyword evidence="2" id="KW-0863">Zinc-finger</keyword>
<name>A0A832T049_PYRHR</name>
<evidence type="ECO:0000313" key="6">
    <source>
        <dbReference type="EMBL" id="HII60250.1"/>
    </source>
</evidence>
<feature type="domain" description="Formylmethanofuran dehydrogenase subunit E" evidence="5">
    <location>
        <begin position="23"/>
        <end position="165"/>
    </location>
</feature>
<dbReference type="PIRSF" id="PIRSF006578">
    <property type="entry name" value="FwdE"/>
    <property type="match status" value="1"/>
</dbReference>
<evidence type="ECO:0000259" key="5">
    <source>
        <dbReference type="Pfam" id="PF02663"/>
    </source>
</evidence>
<keyword evidence="1" id="KW-0479">Metal-binding</keyword>
<sequence>MENLNLAIKEKKFDVILEYAKVFHGHICPYLALGIRSSLIAMEELSVNRLGLEESVDESILAIVETNSCFADGVQVTTGCTFGNNSLIFLDTGKTALTLVKRGNWEGVRVYVDAEKLKDYYPPGAIELFEKVIKRREGTPEEKRKLSKLWEETGRKFLYLPKEIFEVKKVKVSPIEQAPIFESVRCSRCGELVMAPKAVYINGKPFCKVCAGKEILGVIGRGIVELEEVKL</sequence>
<evidence type="ECO:0000313" key="7">
    <source>
        <dbReference type="Proteomes" id="UP000617544"/>
    </source>
</evidence>
<dbReference type="InterPro" id="IPR026328">
    <property type="entry name" value="FmdE"/>
</dbReference>
<dbReference type="Pfam" id="PF01258">
    <property type="entry name" value="zf-dskA_traR"/>
    <property type="match status" value="1"/>
</dbReference>
<evidence type="ECO:0000256" key="2">
    <source>
        <dbReference type="ARBA" id="ARBA00022771"/>
    </source>
</evidence>
<dbReference type="Proteomes" id="UP000617544">
    <property type="component" value="Unassembled WGS sequence"/>
</dbReference>
<comment type="caution">
    <text evidence="6">The sequence shown here is derived from an EMBL/GenBank/DDBJ whole genome shotgun (WGS) entry which is preliminary data.</text>
</comment>
<dbReference type="PANTHER" id="PTHR39418">
    <property type="entry name" value="DEHYDROGENASE-RELATED"/>
    <property type="match status" value="1"/>
</dbReference>
<dbReference type="GeneID" id="1443560"/>
<organism evidence="6 7">
    <name type="scientific">Pyrococcus horikoshii</name>
    <dbReference type="NCBI Taxonomy" id="53953"/>
    <lineage>
        <taxon>Archaea</taxon>
        <taxon>Methanobacteriati</taxon>
        <taxon>Methanobacteriota</taxon>
        <taxon>Thermococci</taxon>
        <taxon>Thermococcales</taxon>
        <taxon>Thermococcaceae</taxon>
        <taxon>Pyrococcus</taxon>
    </lineage>
</organism>
<dbReference type="Gene3D" id="3.30.1330.130">
    <property type="match status" value="1"/>
</dbReference>
<keyword evidence="3" id="KW-0862">Zinc</keyword>
<dbReference type="InterPro" id="IPR003814">
    <property type="entry name" value="FmdEsu_dom"/>
</dbReference>
<gene>
    <name evidence="6" type="ORF">HA331_00475</name>
</gene>
<protein>
    <submittedName>
        <fullName evidence="6">Formylmethanofuran dehydrogenase</fullName>
    </submittedName>
</protein>
<dbReference type="GO" id="GO:0008270">
    <property type="term" value="F:zinc ion binding"/>
    <property type="evidence" value="ECO:0007669"/>
    <property type="project" value="UniProtKB-KW"/>
</dbReference>
<dbReference type="InterPro" id="IPR053194">
    <property type="entry name" value="tRNA_methyltr_O"/>
</dbReference>
<accession>A0A832T049</accession>
<dbReference type="OMA" id="HGHVCPY"/>
<dbReference type="InterPro" id="IPR000962">
    <property type="entry name" value="Znf_DskA_TraR"/>
</dbReference>
<evidence type="ECO:0000256" key="1">
    <source>
        <dbReference type="ARBA" id="ARBA00022723"/>
    </source>
</evidence>
<dbReference type="EMBL" id="DUJN01000002">
    <property type="protein sequence ID" value="HII60250.1"/>
    <property type="molecule type" value="Genomic_DNA"/>
</dbReference>
<dbReference type="PANTHER" id="PTHR39418:SF1">
    <property type="entry name" value="DEHYDROGENASE"/>
    <property type="match status" value="1"/>
</dbReference>
<reference evidence="6" key="1">
    <citation type="journal article" date="2020" name="bioRxiv">
        <title>A rank-normalized archaeal taxonomy based on genome phylogeny resolves widespread incomplete and uneven classifications.</title>
        <authorList>
            <person name="Rinke C."/>
            <person name="Chuvochina M."/>
            <person name="Mussig A.J."/>
            <person name="Chaumeil P.-A."/>
            <person name="Waite D.W."/>
            <person name="Whitman W.B."/>
            <person name="Parks D.H."/>
            <person name="Hugenholtz P."/>
        </authorList>
    </citation>
    <scope>NUCLEOTIDE SEQUENCE</scope>
    <source>
        <strain evidence="6">UBA8834</strain>
    </source>
</reference>
<dbReference type="RefSeq" id="WP_010885325.1">
    <property type="nucleotide sequence ID" value="NZ_DUJN01000002.1"/>
</dbReference>
<feature type="domain" description="Zinc finger DksA/TraR C4-type" evidence="4">
    <location>
        <begin position="180"/>
        <end position="213"/>
    </location>
</feature>
<dbReference type="SUPFAM" id="SSF143555">
    <property type="entry name" value="FwdE-like"/>
    <property type="match status" value="1"/>
</dbReference>
<dbReference type="Pfam" id="PF02663">
    <property type="entry name" value="FmdE"/>
    <property type="match status" value="1"/>
</dbReference>
<proteinExistence type="predicted"/>
<evidence type="ECO:0000256" key="3">
    <source>
        <dbReference type="ARBA" id="ARBA00022833"/>
    </source>
</evidence>
<evidence type="ECO:0000259" key="4">
    <source>
        <dbReference type="Pfam" id="PF01258"/>
    </source>
</evidence>